<dbReference type="InterPro" id="IPR036179">
    <property type="entry name" value="Ig-like_dom_sf"/>
</dbReference>
<evidence type="ECO:0000256" key="7">
    <source>
        <dbReference type="SAM" id="Phobius"/>
    </source>
</evidence>
<dbReference type="Pfam" id="PF13927">
    <property type="entry name" value="Ig_3"/>
    <property type="match status" value="2"/>
</dbReference>
<evidence type="ECO:0000259" key="10">
    <source>
        <dbReference type="PROSITE" id="PS50853"/>
    </source>
</evidence>
<sequence>MVYIIGLFLLCCLWSNAAYDFDSEHPLVEAVVGGPATLPCNVTTPLEDDEATLILWYRLDFPNPIYTLDVRNAAIKNARHFPSEEMGGRAHFDVSVHPPVLVLADVTTDDEADYKCRVDLRRSRTLILHSRLRVIVPPSEPIIMDEHGQHLHDLVGPYDEGSTITFICEVDGGDPSPNVTWWRGSVLFDDDFSIIKQRFVRNEMVLEKLKRSEIMMEYTCKASNTHLAKPRTASVQIDMNLLPTDARILGMPLVLLAGEKQEFTCETRGSRPRALTTWWLDGHKITTGVSEIMREAGNVTFSTLHFSATPGDNGRKLLCKSANPVLPKTTVEDEKILRVHFAPMINISIGGTFSQSGIREGSDVYLECSIWANPWIFEIAWQFEDRPLVANLSAGIIITNQTLLLQNVRRDHRGRYRCHASNVVGHSYSNHLRLLVQFAPFCKSSEPKIYGISVTESVNVTCDVEADPQDISYRWSLNTTLQTIVLSNWSRGYPHGVFSYSPQSKAGYGILLCWGKNNIGSQREPCIIKIVPAGAPESPHDCLVINQTLLSLTVECQPGYNGSLPQIFHMEIYNSIVEHMADNLTRLDKPRFHVTDLSPGTSYVLVIYASNIKGRSNSVALVASTLSTAERRTAQDDKMLFNPLIGILIGVVSLFVIIGIIIVVIVVKSHISRGDMRKDTAIADSSIECDVPKKDLEDSPESGSNKGPDIIPLSIDPDVFFTGRADEPLYGSKANSPTSEYVHEKYTDTVL</sequence>
<keyword evidence="4 7" id="KW-0472">Membrane</keyword>
<comment type="caution">
    <text evidence="11">The sequence shown here is derived from an EMBL/GenBank/DDBJ whole genome shotgun (WGS) entry which is preliminary data.</text>
</comment>
<dbReference type="SMART" id="SM00409">
    <property type="entry name" value="IG"/>
    <property type="match status" value="3"/>
</dbReference>
<keyword evidence="8" id="KW-0732">Signal</keyword>
<evidence type="ECO:0008006" key="13">
    <source>
        <dbReference type="Google" id="ProtNLM"/>
    </source>
</evidence>
<dbReference type="AlphaFoldDB" id="A0AAV2AFL7"/>
<evidence type="ECO:0000256" key="4">
    <source>
        <dbReference type="ARBA" id="ARBA00023136"/>
    </source>
</evidence>
<protein>
    <recommendedName>
        <fullName evidence="13">Nephrin/kirre</fullName>
    </recommendedName>
</protein>
<dbReference type="InterPro" id="IPR007110">
    <property type="entry name" value="Ig-like_dom"/>
</dbReference>
<dbReference type="InterPro" id="IPR013162">
    <property type="entry name" value="CD80_C2-set"/>
</dbReference>
<dbReference type="GO" id="GO:0016020">
    <property type="term" value="C:membrane"/>
    <property type="evidence" value="ECO:0007669"/>
    <property type="project" value="UniProtKB-SubCell"/>
</dbReference>
<dbReference type="CDD" id="cd00063">
    <property type="entry name" value="FN3"/>
    <property type="match status" value="1"/>
</dbReference>
<dbReference type="InterPro" id="IPR003961">
    <property type="entry name" value="FN3_dom"/>
</dbReference>
<feature type="domain" description="Fibronectin type-III" evidence="10">
    <location>
        <begin position="535"/>
        <end position="631"/>
    </location>
</feature>
<comment type="subcellular location">
    <subcellularLocation>
        <location evidence="1">Membrane</location>
        <topology evidence="1">Single-pass membrane protein</topology>
    </subcellularLocation>
</comment>
<feature type="domain" description="Ig-like" evidence="9">
    <location>
        <begin position="33"/>
        <end position="127"/>
    </location>
</feature>
<dbReference type="Gene3D" id="2.60.40.10">
    <property type="entry name" value="Immunoglobulins"/>
    <property type="match status" value="4"/>
</dbReference>
<feature type="transmembrane region" description="Helical" evidence="7">
    <location>
        <begin position="644"/>
        <end position="667"/>
    </location>
</feature>
<evidence type="ECO:0000256" key="5">
    <source>
        <dbReference type="ARBA" id="ARBA00023157"/>
    </source>
</evidence>
<dbReference type="SUPFAM" id="SSF48726">
    <property type="entry name" value="Immunoglobulin"/>
    <property type="match status" value="4"/>
</dbReference>
<dbReference type="PROSITE" id="PS50835">
    <property type="entry name" value="IG_LIKE"/>
    <property type="match status" value="4"/>
</dbReference>
<keyword evidence="5" id="KW-1015">Disulfide bond</keyword>
<evidence type="ECO:0000256" key="6">
    <source>
        <dbReference type="SAM" id="MobiDB-lite"/>
    </source>
</evidence>
<dbReference type="PANTHER" id="PTHR23278">
    <property type="entry name" value="SIDESTEP PROTEIN"/>
    <property type="match status" value="1"/>
</dbReference>
<dbReference type="InterPro" id="IPR003599">
    <property type="entry name" value="Ig_sub"/>
</dbReference>
<dbReference type="InterPro" id="IPR013783">
    <property type="entry name" value="Ig-like_fold"/>
</dbReference>
<feature type="compositionally biased region" description="Basic and acidic residues" evidence="6">
    <location>
        <begin position="741"/>
        <end position="751"/>
    </location>
</feature>
<evidence type="ECO:0000256" key="1">
    <source>
        <dbReference type="ARBA" id="ARBA00004167"/>
    </source>
</evidence>
<gene>
    <name evidence="11" type="ORF">LARSCL_LOCUS12201</name>
</gene>
<feature type="region of interest" description="Disordered" evidence="6">
    <location>
        <begin position="727"/>
        <end position="751"/>
    </location>
</feature>
<evidence type="ECO:0000313" key="11">
    <source>
        <dbReference type="EMBL" id="CAL1282686.1"/>
    </source>
</evidence>
<dbReference type="InterPro" id="IPR003598">
    <property type="entry name" value="Ig_sub2"/>
</dbReference>
<dbReference type="Proteomes" id="UP001497382">
    <property type="component" value="Unassembled WGS sequence"/>
</dbReference>
<keyword evidence="12" id="KW-1185">Reference proteome</keyword>
<name>A0AAV2AFL7_9ARAC</name>
<evidence type="ECO:0000256" key="3">
    <source>
        <dbReference type="ARBA" id="ARBA00022989"/>
    </source>
</evidence>
<keyword evidence="3 7" id="KW-1133">Transmembrane helix</keyword>
<evidence type="ECO:0000256" key="8">
    <source>
        <dbReference type="SAM" id="SignalP"/>
    </source>
</evidence>
<organism evidence="11 12">
    <name type="scientific">Larinioides sclopetarius</name>
    <dbReference type="NCBI Taxonomy" id="280406"/>
    <lineage>
        <taxon>Eukaryota</taxon>
        <taxon>Metazoa</taxon>
        <taxon>Ecdysozoa</taxon>
        <taxon>Arthropoda</taxon>
        <taxon>Chelicerata</taxon>
        <taxon>Arachnida</taxon>
        <taxon>Araneae</taxon>
        <taxon>Araneomorphae</taxon>
        <taxon>Entelegynae</taxon>
        <taxon>Araneoidea</taxon>
        <taxon>Araneidae</taxon>
        <taxon>Larinioides</taxon>
    </lineage>
</organism>
<feature type="domain" description="Ig-like" evidence="9">
    <location>
        <begin position="243"/>
        <end position="338"/>
    </location>
</feature>
<feature type="region of interest" description="Disordered" evidence="6">
    <location>
        <begin position="692"/>
        <end position="711"/>
    </location>
</feature>
<dbReference type="InterPro" id="IPR036116">
    <property type="entry name" value="FN3_sf"/>
</dbReference>
<evidence type="ECO:0000256" key="2">
    <source>
        <dbReference type="ARBA" id="ARBA00022692"/>
    </source>
</evidence>
<dbReference type="CDD" id="cd00096">
    <property type="entry name" value="Ig"/>
    <property type="match status" value="1"/>
</dbReference>
<dbReference type="PANTHER" id="PTHR23278:SF19">
    <property type="entry name" value="OBSCURIN"/>
    <property type="match status" value="1"/>
</dbReference>
<dbReference type="EMBL" id="CAXIEN010000159">
    <property type="protein sequence ID" value="CAL1282686.1"/>
    <property type="molecule type" value="Genomic_DNA"/>
</dbReference>
<feature type="domain" description="Ig-like" evidence="9">
    <location>
        <begin position="343"/>
        <end position="429"/>
    </location>
</feature>
<dbReference type="PROSITE" id="PS50853">
    <property type="entry name" value="FN3"/>
    <property type="match status" value="1"/>
</dbReference>
<evidence type="ECO:0000313" key="12">
    <source>
        <dbReference type="Proteomes" id="UP001497382"/>
    </source>
</evidence>
<accession>A0AAV2AFL7</accession>
<feature type="chain" id="PRO_5043606685" description="Nephrin/kirre" evidence="8">
    <location>
        <begin position="19"/>
        <end position="751"/>
    </location>
</feature>
<dbReference type="SMART" id="SM00408">
    <property type="entry name" value="IGc2"/>
    <property type="match status" value="3"/>
</dbReference>
<dbReference type="Pfam" id="PF07686">
    <property type="entry name" value="V-set"/>
    <property type="match status" value="1"/>
</dbReference>
<reference evidence="11 12" key="1">
    <citation type="submission" date="2024-04" db="EMBL/GenBank/DDBJ databases">
        <authorList>
            <person name="Rising A."/>
            <person name="Reimegard J."/>
            <person name="Sonavane S."/>
            <person name="Akerstrom W."/>
            <person name="Nylinder S."/>
            <person name="Hedman E."/>
            <person name="Kallberg Y."/>
        </authorList>
    </citation>
    <scope>NUCLEOTIDE SEQUENCE [LARGE SCALE GENOMIC DNA]</scope>
</reference>
<proteinExistence type="predicted"/>
<keyword evidence="2 7" id="KW-0812">Transmembrane</keyword>
<feature type="signal peptide" evidence="8">
    <location>
        <begin position="1"/>
        <end position="18"/>
    </location>
</feature>
<dbReference type="SUPFAM" id="SSF49265">
    <property type="entry name" value="Fibronectin type III"/>
    <property type="match status" value="1"/>
</dbReference>
<feature type="domain" description="Ig-like" evidence="9">
    <location>
        <begin position="141"/>
        <end position="236"/>
    </location>
</feature>
<evidence type="ECO:0000259" key="9">
    <source>
        <dbReference type="PROSITE" id="PS50835"/>
    </source>
</evidence>
<dbReference type="InterPro" id="IPR013106">
    <property type="entry name" value="Ig_V-set"/>
</dbReference>
<dbReference type="Pfam" id="PF08205">
    <property type="entry name" value="C2-set_2"/>
    <property type="match status" value="1"/>
</dbReference>